<accession>A0A7J3XZN1</accession>
<dbReference type="SUPFAM" id="SSF56300">
    <property type="entry name" value="Metallo-dependent phosphatases"/>
    <property type="match status" value="1"/>
</dbReference>
<proteinExistence type="predicted"/>
<dbReference type="EMBL" id="DRYK01000066">
    <property type="protein sequence ID" value="HHP68194.1"/>
    <property type="molecule type" value="Genomic_DNA"/>
</dbReference>
<dbReference type="Gene3D" id="3.60.21.10">
    <property type="match status" value="1"/>
</dbReference>
<gene>
    <name evidence="1" type="ORF">ENM60_05370</name>
</gene>
<name>A0A7J3XZN1_9CREN</name>
<sequence>MVSRIFFSVDVHGSTLVWRKWIKAQELYKANTLILSGDLTGKVLVPIIKHSDGSWTARYFGSRWVMKSEGEVRAFEERLEGSGAYYVRVEEKELEDMKNNPDLVNKVMVEKMVERLRNWLEMLVRKVDTKSVQTIVMPGNDDDWVIDGVIKEYEPKGVVYPIDKIFSVEKLEVVSSPYVNPTPWNTPREKDEKELEKYLERLVSKLQDPSKSIFNFHPPPYNTMLDLAPKLTKDLRVVTVAGVPQFEHVGSKAVRRVIEKYQPLIGLHGHIHESSGHDQIGRTIVVNPGSEYSEGVLKAYIVEVEGDRLLNYYKIEG</sequence>
<protein>
    <submittedName>
        <fullName evidence="1">Phosphoesterase</fullName>
    </submittedName>
</protein>
<comment type="caution">
    <text evidence="1">The sequence shown here is derived from an EMBL/GenBank/DDBJ whole genome shotgun (WGS) entry which is preliminary data.</text>
</comment>
<dbReference type="PANTHER" id="PTHR37523">
    <property type="entry name" value="METALLOPHOSPHOESTERASE"/>
    <property type="match status" value="1"/>
</dbReference>
<dbReference type="PANTHER" id="PTHR37523:SF1">
    <property type="entry name" value="CALCINEURIN-LIKE PHOSPHOESTERASE DOMAIN-CONTAINING PROTEIN"/>
    <property type="match status" value="1"/>
</dbReference>
<dbReference type="AlphaFoldDB" id="A0A7J3XZN1"/>
<evidence type="ECO:0000313" key="1">
    <source>
        <dbReference type="EMBL" id="HHP68194.1"/>
    </source>
</evidence>
<reference evidence="1" key="1">
    <citation type="journal article" date="2020" name="mSystems">
        <title>Genome- and Community-Level Interaction Insights into Carbon Utilization and Element Cycling Functions of Hydrothermarchaeota in Hydrothermal Sediment.</title>
        <authorList>
            <person name="Zhou Z."/>
            <person name="Liu Y."/>
            <person name="Xu W."/>
            <person name="Pan J."/>
            <person name="Luo Z.H."/>
            <person name="Li M."/>
        </authorList>
    </citation>
    <scope>NUCLEOTIDE SEQUENCE [LARGE SCALE GENOMIC DNA]</scope>
    <source>
        <strain evidence="1">SpSt-110</strain>
    </source>
</reference>
<dbReference type="InterPro" id="IPR029052">
    <property type="entry name" value="Metallo-depent_PP-like"/>
</dbReference>
<organism evidence="1">
    <name type="scientific">Thermogladius calderae</name>
    <dbReference type="NCBI Taxonomy" id="1200300"/>
    <lineage>
        <taxon>Archaea</taxon>
        <taxon>Thermoproteota</taxon>
        <taxon>Thermoprotei</taxon>
        <taxon>Desulfurococcales</taxon>
        <taxon>Desulfurococcaceae</taxon>
        <taxon>Thermogladius</taxon>
    </lineage>
</organism>